<dbReference type="GO" id="GO:0016491">
    <property type="term" value="F:oxidoreductase activity"/>
    <property type="evidence" value="ECO:0007669"/>
    <property type="project" value="UniProtKB-KW"/>
</dbReference>
<gene>
    <name evidence="4" type="ORF">CCR94_14005</name>
</gene>
<dbReference type="InterPro" id="IPR036291">
    <property type="entry name" value="NAD(P)-bd_dom_sf"/>
</dbReference>
<dbReference type="PRINTS" id="PR00081">
    <property type="entry name" value="GDHRDH"/>
</dbReference>
<feature type="compositionally biased region" description="Low complexity" evidence="3">
    <location>
        <begin position="97"/>
        <end position="111"/>
    </location>
</feature>
<reference evidence="4 5" key="1">
    <citation type="journal article" date="2018" name="Arch. Microbiol.">
        <title>New insights into the metabolic potential of the phototrophic purple bacterium Rhodopila globiformis DSM 161(T) from its draft genome sequence and evidence for a vanadium-dependent nitrogenase.</title>
        <authorList>
            <person name="Imhoff J.F."/>
            <person name="Rahn T."/>
            <person name="Kunzel S."/>
            <person name="Neulinger S.C."/>
        </authorList>
    </citation>
    <scope>NUCLEOTIDE SEQUENCE [LARGE SCALE GENOMIC DNA]</scope>
    <source>
        <strain evidence="4 5">DSM 16996</strain>
    </source>
</reference>
<comment type="similarity">
    <text evidence="1">Belongs to the short-chain dehydrogenases/reductases (SDR) family.</text>
</comment>
<organism evidence="4 5">
    <name type="scientific">Rhodoblastus sphagnicola</name>
    <dbReference type="NCBI Taxonomy" id="333368"/>
    <lineage>
        <taxon>Bacteria</taxon>
        <taxon>Pseudomonadati</taxon>
        <taxon>Pseudomonadota</taxon>
        <taxon>Alphaproteobacteria</taxon>
        <taxon>Hyphomicrobiales</taxon>
        <taxon>Rhodoblastaceae</taxon>
        <taxon>Rhodoblastus</taxon>
    </lineage>
</organism>
<sequence>MEHEGLIQRRGPYRSGARRCQRERFLRPASLGASSRAPDPADRLRAPLCAAHDRPRRPDADHQLRQGAQPHSGAGEGRPYRPAGDGGRPRGGRLLRRQAGGRLPDFGAQARHLQRDARRRHRPVPHPRPLDSTGLRSALITGASSRLAAPLARFFAGRGYALLLHQRSPRKNVAALAAELRDHGTAVEVLTFDFATREKIDAFCAGLAEPFGVPEAIVNNASHFVHDFPGGGDANLLVESFMVHMLAPFLILETACREKREEQKISVFNILDQKLLNLNPDYYSYTLGKSGLQTLTELWGRSGRADVRAFGLLPGLMFPSGPQDEARFAEDAQKIPTGRALPPQDLCALIGFLLDHPDMPGALFPMDGGEHLLARRRDVAFE</sequence>
<keyword evidence="2" id="KW-0560">Oxidoreductase</keyword>
<keyword evidence="5" id="KW-1185">Reference proteome</keyword>
<name>A0A2S6N561_9HYPH</name>
<dbReference type="SUPFAM" id="SSF51735">
    <property type="entry name" value="NAD(P)-binding Rossmann-fold domains"/>
    <property type="match status" value="1"/>
</dbReference>
<dbReference type="Proteomes" id="UP000239089">
    <property type="component" value="Unassembled WGS sequence"/>
</dbReference>
<dbReference type="AlphaFoldDB" id="A0A2S6N561"/>
<evidence type="ECO:0000313" key="5">
    <source>
        <dbReference type="Proteomes" id="UP000239089"/>
    </source>
</evidence>
<evidence type="ECO:0000256" key="2">
    <source>
        <dbReference type="ARBA" id="ARBA00023002"/>
    </source>
</evidence>
<evidence type="ECO:0000256" key="3">
    <source>
        <dbReference type="SAM" id="MobiDB-lite"/>
    </source>
</evidence>
<evidence type="ECO:0008006" key="6">
    <source>
        <dbReference type="Google" id="ProtNLM"/>
    </source>
</evidence>
<dbReference type="Pfam" id="PF00106">
    <property type="entry name" value="adh_short"/>
    <property type="match status" value="1"/>
</dbReference>
<feature type="region of interest" description="Disordered" evidence="3">
    <location>
        <begin position="1"/>
        <end position="133"/>
    </location>
</feature>
<dbReference type="EMBL" id="NHSJ01000087">
    <property type="protein sequence ID" value="PPQ29763.1"/>
    <property type="molecule type" value="Genomic_DNA"/>
</dbReference>
<accession>A0A2S6N561</accession>
<comment type="caution">
    <text evidence="4">The sequence shown here is derived from an EMBL/GenBank/DDBJ whole genome shotgun (WGS) entry which is preliminary data.</text>
</comment>
<dbReference type="PANTHER" id="PTHR43639:SF1">
    <property type="entry name" value="SHORT-CHAIN DEHYDROGENASE_REDUCTASE FAMILY PROTEIN"/>
    <property type="match status" value="1"/>
</dbReference>
<proteinExistence type="inferred from homology"/>
<evidence type="ECO:0000313" key="4">
    <source>
        <dbReference type="EMBL" id="PPQ29763.1"/>
    </source>
</evidence>
<dbReference type="InterPro" id="IPR002347">
    <property type="entry name" value="SDR_fam"/>
</dbReference>
<dbReference type="PANTHER" id="PTHR43639">
    <property type="entry name" value="OXIDOREDUCTASE, SHORT-CHAIN DEHYDROGENASE/REDUCTASE FAMILY (AFU_ORTHOLOGUE AFUA_5G02870)"/>
    <property type="match status" value="1"/>
</dbReference>
<evidence type="ECO:0000256" key="1">
    <source>
        <dbReference type="ARBA" id="ARBA00006484"/>
    </source>
</evidence>
<feature type="compositionally biased region" description="Basic and acidic residues" evidence="3">
    <location>
        <begin position="39"/>
        <end position="64"/>
    </location>
</feature>
<protein>
    <recommendedName>
        <fullName evidence="6">Short-chain dehydrogenase</fullName>
    </recommendedName>
</protein>
<dbReference type="Gene3D" id="3.40.50.720">
    <property type="entry name" value="NAD(P)-binding Rossmann-like Domain"/>
    <property type="match status" value="1"/>
</dbReference>